<dbReference type="GO" id="GO:0015280">
    <property type="term" value="F:ligand-gated sodium channel activity"/>
    <property type="evidence" value="ECO:0007669"/>
    <property type="project" value="TreeGrafter"/>
</dbReference>
<dbReference type="AlphaFoldDB" id="A0A813X5N2"/>
<dbReference type="InterPro" id="IPR001873">
    <property type="entry name" value="ENaC"/>
</dbReference>
<keyword evidence="2 11" id="KW-0813">Transport</keyword>
<sequence length="495" mass="57303">MSSMKSNLKALFLEWVDPLTMHGFPNIFRTKNLSIKILWIIAFIVSNGFCFYFIAKSLLEYLQFNVVTKIRVLEKDSIQFPAVTICNANLFTTSLAIDYSTSLLANISVTDISNSTFLSQNFPSASYQLYYSYIMGRYYVGSNLKSHLFSDEIKKQFGLSFNQMFISCFFSTVDCKESDWIWFYDSIYGNCFRFNTGINSNNERIDIKNISLPGKYNGLVLELFVGVPDDQMSFSIYTGAHIFIGDNLIKPLSIEGLDISPGTQTNIVLERVETKLKSQPYSDCIENLDNIDSFDSEYYKKVFKSDLTYRQVDCFTAYIQEEIFKKCNCYNNFYNVIYKDRKPCTTIQEIQCSVETYTLLSQTNFKIEIKDKCPLECKTIKYNLIKSEGRYPSPAYGKDLKNNPRIKRLFNNLTNITLEHLRENTLALNIYYETLKQTEIEEYESMSIQILISTIGGTLGLFLGISLLSFFEFIELFALIFCFFFNKHSKINSHQ</sequence>
<keyword evidence="9 11" id="KW-0739">Sodium transport</keyword>
<protein>
    <submittedName>
        <fullName evidence="13">Uncharacterized protein</fullName>
    </submittedName>
</protein>
<evidence type="ECO:0000256" key="3">
    <source>
        <dbReference type="ARBA" id="ARBA00022461"/>
    </source>
</evidence>
<keyword evidence="3 11" id="KW-0894">Sodium channel</keyword>
<keyword evidence="7 11" id="KW-0406">Ion transport</keyword>
<keyword evidence="4 11" id="KW-0812">Transmembrane</keyword>
<name>A0A813X5N2_9BILA</name>
<evidence type="ECO:0000256" key="2">
    <source>
        <dbReference type="ARBA" id="ARBA00022448"/>
    </source>
</evidence>
<dbReference type="OrthoDB" id="6238402at2759"/>
<proteinExistence type="inferred from homology"/>
<dbReference type="GO" id="GO:0005886">
    <property type="term" value="C:plasma membrane"/>
    <property type="evidence" value="ECO:0007669"/>
    <property type="project" value="TreeGrafter"/>
</dbReference>
<evidence type="ECO:0000256" key="9">
    <source>
        <dbReference type="ARBA" id="ARBA00023201"/>
    </source>
</evidence>
<dbReference type="EMBL" id="CAJNOC010001388">
    <property type="protein sequence ID" value="CAF0860551.1"/>
    <property type="molecule type" value="Genomic_DNA"/>
</dbReference>
<feature type="transmembrane region" description="Helical" evidence="12">
    <location>
        <begin position="459"/>
        <end position="485"/>
    </location>
</feature>
<evidence type="ECO:0000256" key="11">
    <source>
        <dbReference type="RuleBase" id="RU000679"/>
    </source>
</evidence>
<comment type="similarity">
    <text evidence="11">Belongs to the amiloride-sensitive sodium channel (TC 1.A.6) family.</text>
</comment>
<reference evidence="13" key="1">
    <citation type="submission" date="2021-02" db="EMBL/GenBank/DDBJ databases">
        <authorList>
            <person name="Nowell W R."/>
        </authorList>
    </citation>
    <scope>NUCLEOTIDE SEQUENCE</scope>
    <source>
        <strain evidence="13">Ploen Becks lab</strain>
    </source>
</reference>
<keyword evidence="10 11" id="KW-0407">Ion channel</keyword>
<feature type="transmembrane region" description="Helical" evidence="12">
    <location>
        <begin position="37"/>
        <end position="55"/>
    </location>
</feature>
<evidence type="ECO:0000313" key="13">
    <source>
        <dbReference type="EMBL" id="CAF0860551.1"/>
    </source>
</evidence>
<evidence type="ECO:0000256" key="8">
    <source>
        <dbReference type="ARBA" id="ARBA00023136"/>
    </source>
</evidence>
<keyword evidence="5 12" id="KW-1133">Transmembrane helix</keyword>
<evidence type="ECO:0000256" key="5">
    <source>
        <dbReference type="ARBA" id="ARBA00022989"/>
    </source>
</evidence>
<dbReference type="PANTHER" id="PTHR11690:SF248">
    <property type="entry name" value="PICKPOCKET 17, ISOFORM A"/>
    <property type="match status" value="1"/>
</dbReference>
<organism evidence="13 14">
    <name type="scientific">Brachionus calyciflorus</name>
    <dbReference type="NCBI Taxonomy" id="104777"/>
    <lineage>
        <taxon>Eukaryota</taxon>
        <taxon>Metazoa</taxon>
        <taxon>Spiralia</taxon>
        <taxon>Gnathifera</taxon>
        <taxon>Rotifera</taxon>
        <taxon>Eurotatoria</taxon>
        <taxon>Monogononta</taxon>
        <taxon>Pseudotrocha</taxon>
        <taxon>Ploima</taxon>
        <taxon>Brachionidae</taxon>
        <taxon>Brachionus</taxon>
    </lineage>
</organism>
<evidence type="ECO:0000256" key="7">
    <source>
        <dbReference type="ARBA" id="ARBA00023065"/>
    </source>
</evidence>
<comment type="caution">
    <text evidence="13">The sequence shown here is derived from an EMBL/GenBank/DDBJ whole genome shotgun (WGS) entry which is preliminary data.</text>
</comment>
<dbReference type="Proteomes" id="UP000663879">
    <property type="component" value="Unassembled WGS sequence"/>
</dbReference>
<gene>
    <name evidence="13" type="ORF">OXX778_LOCUS9416</name>
</gene>
<evidence type="ECO:0000313" key="14">
    <source>
        <dbReference type="Proteomes" id="UP000663879"/>
    </source>
</evidence>
<evidence type="ECO:0000256" key="12">
    <source>
        <dbReference type="SAM" id="Phobius"/>
    </source>
</evidence>
<keyword evidence="6" id="KW-0915">Sodium</keyword>
<comment type="subcellular location">
    <subcellularLocation>
        <location evidence="1">Membrane</location>
        <topology evidence="1">Multi-pass membrane protein</topology>
    </subcellularLocation>
</comment>
<keyword evidence="8 12" id="KW-0472">Membrane</keyword>
<evidence type="ECO:0000256" key="10">
    <source>
        <dbReference type="ARBA" id="ARBA00023303"/>
    </source>
</evidence>
<dbReference type="Pfam" id="PF00858">
    <property type="entry name" value="ASC"/>
    <property type="match status" value="1"/>
</dbReference>
<evidence type="ECO:0000256" key="1">
    <source>
        <dbReference type="ARBA" id="ARBA00004141"/>
    </source>
</evidence>
<dbReference type="Gene3D" id="2.60.470.10">
    <property type="entry name" value="Acid-sensing ion channels like domains"/>
    <property type="match status" value="1"/>
</dbReference>
<evidence type="ECO:0000256" key="6">
    <source>
        <dbReference type="ARBA" id="ARBA00023053"/>
    </source>
</evidence>
<dbReference type="PRINTS" id="PR01078">
    <property type="entry name" value="AMINACHANNEL"/>
</dbReference>
<evidence type="ECO:0000256" key="4">
    <source>
        <dbReference type="ARBA" id="ARBA00022692"/>
    </source>
</evidence>
<accession>A0A813X5N2</accession>
<keyword evidence="14" id="KW-1185">Reference proteome</keyword>
<dbReference type="PANTHER" id="PTHR11690">
    <property type="entry name" value="AMILORIDE-SENSITIVE SODIUM CHANNEL-RELATED"/>
    <property type="match status" value="1"/>
</dbReference>